<dbReference type="SMART" id="SM00256">
    <property type="entry name" value="FBOX"/>
    <property type="match status" value="1"/>
</dbReference>
<dbReference type="InterPro" id="IPR050987">
    <property type="entry name" value="AtrR-like"/>
</dbReference>
<dbReference type="GO" id="GO:0003677">
    <property type="term" value="F:DNA binding"/>
    <property type="evidence" value="ECO:0007669"/>
    <property type="project" value="InterPro"/>
</dbReference>
<dbReference type="CDD" id="cd12148">
    <property type="entry name" value="fungal_TF_MHR"/>
    <property type="match status" value="1"/>
</dbReference>
<dbReference type="Gene3D" id="1.20.1280.50">
    <property type="match status" value="1"/>
</dbReference>
<feature type="domain" description="F-box" evidence="5">
    <location>
        <begin position="1057"/>
        <end position="1103"/>
    </location>
</feature>
<feature type="compositionally biased region" description="Polar residues" evidence="3">
    <location>
        <begin position="722"/>
        <end position="742"/>
    </location>
</feature>
<dbReference type="SUPFAM" id="SSF81383">
    <property type="entry name" value="F-box domain"/>
    <property type="match status" value="1"/>
</dbReference>
<gene>
    <name evidence="6" type="ORF">E8E13_000514</name>
</gene>
<reference evidence="6" key="1">
    <citation type="submission" date="2019-04" db="EMBL/GenBank/DDBJ databases">
        <title>Sequencing of skin fungus with MAO and IRED activity.</title>
        <authorList>
            <person name="Marsaioli A.J."/>
            <person name="Bonatto J.M.C."/>
            <person name="Reis Junior O."/>
        </authorList>
    </citation>
    <scope>NUCLEOTIDE SEQUENCE</scope>
    <source>
        <strain evidence="6">30M1</strain>
    </source>
</reference>
<dbReference type="PROSITE" id="PS00463">
    <property type="entry name" value="ZN2_CY6_FUNGAL_1"/>
    <property type="match status" value="1"/>
</dbReference>
<protein>
    <recommendedName>
        <fullName evidence="8">Zn(2)-C6 fungal-type domain-containing protein</fullName>
    </recommendedName>
</protein>
<dbReference type="OrthoDB" id="4456959at2759"/>
<dbReference type="PROSITE" id="PS50181">
    <property type="entry name" value="FBOX"/>
    <property type="match status" value="1"/>
</dbReference>
<organism evidence="6 7">
    <name type="scientific">Curvularia kusanoi</name>
    <name type="common">Cochliobolus kusanoi</name>
    <dbReference type="NCBI Taxonomy" id="90978"/>
    <lineage>
        <taxon>Eukaryota</taxon>
        <taxon>Fungi</taxon>
        <taxon>Dikarya</taxon>
        <taxon>Ascomycota</taxon>
        <taxon>Pezizomycotina</taxon>
        <taxon>Dothideomycetes</taxon>
        <taxon>Pleosporomycetidae</taxon>
        <taxon>Pleosporales</taxon>
        <taxon>Pleosporineae</taxon>
        <taxon>Pleosporaceae</taxon>
        <taxon>Curvularia</taxon>
    </lineage>
</organism>
<dbReference type="Pfam" id="PF00172">
    <property type="entry name" value="Zn_clus"/>
    <property type="match status" value="1"/>
</dbReference>
<evidence type="ECO:0000256" key="1">
    <source>
        <dbReference type="ARBA" id="ARBA00022723"/>
    </source>
</evidence>
<feature type="region of interest" description="Disordered" evidence="3">
    <location>
        <begin position="1"/>
        <end position="64"/>
    </location>
</feature>
<dbReference type="Gene3D" id="4.10.240.10">
    <property type="entry name" value="Zn(2)-C6 fungal-type DNA-binding domain"/>
    <property type="match status" value="1"/>
</dbReference>
<accession>A0A9P4T468</accession>
<dbReference type="GO" id="GO:0008270">
    <property type="term" value="F:zinc ion binding"/>
    <property type="evidence" value="ECO:0007669"/>
    <property type="project" value="InterPro"/>
</dbReference>
<comment type="caution">
    <text evidence="6">The sequence shown here is derived from an EMBL/GenBank/DDBJ whole genome shotgun (WGS) entry which is preliminary data.</text>
</comment>
<feature type="domain" description="Zn(2)-C6 fungal-type" evidence="4">
    <location>
        <begin position="70"/>
        <end position="98"/>
    </location>
</feature>
<feature type="compositionally biased region" description="Polar residues" evidence="3">
    <location>
        <begin position="36"/>
        <end position="54"/>
    </location>
</feature>
<dbReference type="GO" id="GO:0006351">
    <property type="term" value="P:DNA-templated transcription"/>
    <property type="evidence" value="ECO:0007669"/>
    <property type="project" value="InterPro"/>
</dbReference>
<evidence type="ECO:0000259" key="4">
    <source>
        <dbReference type="PROSITE" id="PS50048"/>
    </source>
</evidence>
<dbReference type="InterPro" id="IPR007219">
    <property type="entry name" value="XnlR_reg_dom"/>
</dbReference>
<dbReference type="PANTHER" id="PTHR46910:SF4">
    <property type="entry name" value="ZN(2)-C6 FUNGAL-TYPE DOMAIN-CONTAINING PROTEIN"/>
    <property type="match status" value="1"/>
</dbReference>
<evidence type="ECO:0000256" key="3">
    <source>
        <dbReference type="SAM" id="MobiDB-lite"/>
    </source>
</evidence>
<keyword evidence="2" id="KW-0539">Nucleus</keyword>
<keyword evidence="7" id="KW-1185">Reference proteome</keyword>
<dbReference type="AlphaFoldDB" id="A0A9P4T468"/>
<feature type="region of interest" description="Disordered" evidence="3">
    <location>
        <begin position="141"/>
        <end position="176"/>
    </location>
</feature>
<feature type="compositionally biased region" description="Low complexity" evidence="3">
    <location>
        <begin position="162"/>
        <end position="176"/>
    </location>
</feature>
<dbReference type="GO" id="GO:0000981">
    <property type="term" value="F:DNA-binding transcription factor activity, RNA polymerase II-specific"/>
    <property type="evidence" value="ECO:0007669"/>
    <property type="project" value="InterPro"/>
</dbReference>
<evidence type="ECO:0000256" key="2">
    <source>
        <dbReference type="ARBA" id="ARBA00023242"/>
    </source>
</evidence>
<evidence type="ECO:0008006" key="8">
    <source>
        <dbReference type="Google" id="ProtNLM"/>
    </source>
</evidence>
<dbReference type="PANTHER" id="PTHR46910">
    <property type="entry name" value="TRANSCRIPTION FACTOR PDR1"/>
    <property type="match status" value="1"/>
</dbReference>
<dbReference type="InterPro" id="IPR001810">
    <property type="entry name" value="F-box_dom"/>
</dbReference>
<feature type="compositionally biased region" description="Pro residues" evidence="3">
    <location>
        <begin position="142"/>
        <end position="161"/>
    </location>
</feature>
<dbReference type="InterPro" id="IPR036864">
    <property type="entry name" value="Zn2-C6_fun-type_DNA-bd_sf"/>
</dbReference>
<dbReference type="CDD" id="cd00067">
    <property type="entry name" value="GAL4"/>
    <property type="match status" value="1"/>
</dbReference>
<proteinExistence type="predicted"/>
<dbReference type="Proteomes" id="UP000801428">
    <property type="component" value="Unassembled WGS sequence"/>
</dbReference>
<dbReference type="InterPro" id="IPR036047">
    <property type="entry name" value="F-box-like_dom_sf"/>
</dbReference>
<evidence type="ECO:0000259" key="5">
    <source>
        <dbReference type="PROSITE" id="PS50181"/>
    </source>
</evidence>
<dbReference type="SMART" id="SM00906">
    <property type="entry name" value="Fungal_trans"/>
    <property type="match status" value="1"/>
</dbReference>
<dbReference type="EMBL" id="SWKU01000050">
    <property type="protein sequence ID" value="KAF2993586.1"/>
    <property type="molecule type" value="Genomic_DNA"/>
</dbReference>
<sequence length="1206" mass="135311">MASGTKRMSDDDAGLTNTTKIQRVEHHHGHGLSAAHQASTSPHQRLHTANNDFSGSVKRKLADSKRTGQACDRCKIRKIRCDGRPEGCTPCEQNRTQCCTTDRITGKATVRGHAEAMETENQYLRTHLADLQAQLKDMGVEPRPPPAYSNMPWPPVAPAAPPQDAQDWSSAQRRPSASPLAAAAAAYAPAGDKADMHGLPQFKFGSIGDNYLGVASGDVLLSHIRGTSLSVFGHEIDISDFGQDGAEYENSPMSYQTLVRVTMGNQHVDPAPLPPYEALREWATWYLRSLNPYTMLVHKPAFMDLIWRFGNDPNFTPSAPENVMVHMMLATIKYQIAARNSQQSSLMDESHAHYMYAASLYREVILGRHELADVQALAMISHHLRNFPKPGAAWIFTSLTYQFSLERGLHRSVKNWPESGKKFTELEIEMRKRIFWTIHALTMNLAGKLGRPMPISNDEMDVEFPEPLNDCLPGEEATLSPFHQCSFQVGIQIAKYTVWELDLYKTIYAVRSSQRSYMGSLQRLEAGIRKWKEELPYELRDASRAEPDDHIFALYLEYWYQEFQLLLHHPSVCRSADLTILSSNLDKCAEASQKMLHNCVEMMHKKSLDIVWINTVVYIAALFTTLYSSSRRKDSLTPVDMTRLKSDMATWLSILGECSQLSGNGDKMKRRISSIVDQALDTINDSIVKRTATESLARVAMHTKHQPNTSSAVYDTSGYNEQQYTTTSTSPTEPVLNQGSGHNHTHLSDGGNITLPYGLNTQIPASQQASTYDHQPYIKVDEDSSLNTPANTYAYHQTSPQVSNSQQSAYVANSYNPQDWRQWSQTYMQQPVGPTGEYLNTATTLMALGGRDGTNWAGEAEEADAISPDENEEPADDEYSYSSSVLFEESTQWLAKCRALCFDPETGAVFISGVGYYDDCGFFEVCEPGDDPYDTQPRAYQCYEEFPSDWAVGTFPFHEACYRMLAERLGYDNPKEIDKHALLTVMRKYHNSAYNLGLDYGGVETDDQSWMTRRGEEYLVCDPEEIGPESIETILGLVPHKVLHAEPVPDFSYRIKNDSFSSLPVELLHMILSLVPAHDALNLMKASQHVCAVTREPYYWTKMIAKHLVPWFRGVESLDAEQDNVDYKALFLFLDAATQPRKGLTGPWMALANRRRIWGVCGQLVDAYTEALEQELAVRGVMSDEEGDGDVAGDLGCQRASRCLVQ</sequence>
<name>A0A9P4T468_CURKU</name>
<evidence type="ECO:0000313" key="7">
    <source>
        <dbReference type="Proteomes" id="UP000801428"/>
    </source>
</evidence>
<dbReference type="SUPFAM" id="SSF57701">
    <property type="entry name" value="Zn2/Cys6 DNA-binding domain"/>
    <property type="match status" value="1"/>
</dbReference>
<dbReference type="PROSITE" id="PS50048">
    <property type="entry name" value="ZN2_CY6_FUNGAL_2"/>
    <property type="match status" value="1"/>
</dbReference>
<dbReference type="InterPro" id="IPR001138">
    <property type="entry name" value="Zn2Cys6_DnaBD"/>
</dbReference>
<evidence type="ECO:0000313" key="6">
    <source>
        <dbReference type="EMBL" id="KAF2993586.1"/>
    </source>
</evidence>
<keyword evidence="1" id="KW-0479">Metal-binding</keyword>
<dbReference type="SMART" id="SM00066">
    <property type="entry name" value="GAL4"/>
    <property type="match status" value="1"/>
</dbReference>
<feature type="region of interest" description="Disordered" evidence="3">
    <location>
        <begin position="722"/>
        <end position="752"/>
    </location>
</feature>
<dbReference type="Pfam" id="PF04082">
    <property type="entry name" value="Fungal_trans"/>
    <property type="match status" value="1"/>
</dbReference>